<dbReference type="PANTHER" id="PTHR20988">
    <property type="entry name" value="TRANSMEMBRANE PROTEIN 183A-RELATED"/>
    <property type="match status" value="1"/>
</dbReference>
<dbReference type="EMBL" id="JBEDNZ010000013">
    <property type="protein sequence ID" value="KAL0830290.1"/>
    <property type="molecule type" value="Genomic_DNA"/>
</dbReference>
<reference evidence="1 2" key="1">
    <citation type="submission" date="2024-06" db="EMBL/GenBank/DDBJ databases">
        <title>A chromosome-level genome assembly of beet webworm, Loxostege sticticalis.</title>
        <authorList>
            <person name="Zhang Y."/>
        </authorList>
    </citation>
    <scope>NUCLEOTIDE SEQUENCE [LARGE SCALE GENOMIC DNA]</scope>
    <source>
        <strain evidence="1">AQ028</strain>
        <tissue evidence="1">Male pupae</tissue>
    </source>
</reference>
<protein>
    <recommendedName>
        <fullName evidence="3">Transmembrane protein 183</fullName>
    </recommendedName>
</protein>
<evidence type="ECO:0000313" key="2">
    <source>
        <dbReference type="Proteomes" id="UP001549921"/>
    </source>
</evidence>
<gene>
    <name evidence="1" type="ORF">ABMA28_002490</name>
</gene>
<dbReference type="PANTHER" id="PTHR20988:SF2">
    <property type="entry name" value="TRANSMEMBRANE PROTEIN 183A-RELATED"/>
    <property type="match status" value="1"/>
</dbReference>
<organism evidence="1 2">
    <name type="scientific">Loxostege sticticalis</name>
    <name type="common">Beet webworm moth</name>
    <dbReference type="NCBI Taxonomy" id="481309"/>
    <lineage>
        <taxon>Eukaryota</taxon>
        <taxon>Metazoa</taxon>
        <taxon>Ecdysozoa</taxon>
        <taxon>Arthropoda</taxon>
        <taxon>Hexapoda</taxon>
        <taxon>Insecta</taxon>
        <taxon>Pterygota</taxon>
        <taxon>Neoptera</taxon>
        <taxon>Endopterygota</taxon>
        <taxon>Lepidoptera</taxon>
        <taxon>Glossata</taxon>
        <taxon>Ditrysia</taxon>
        <taxon>Pyraloidea</taxon>
        <taxon>Crambidae</taxon>
        <taxon>Pyraustinae</taxon>
        <taxon>Loxostege</taxon>
    </lineage>
</organism>
<dbReference type="InterPro" id="IPR026509">
    <property type="entry name" value="TMEM183"/>
</dbReference>
<accession>A0ABD0T1B2</accession>
<comment type="caution">
    <text evidence="1">The sequence shown here is derived from an EMBL/GenBank/DDBJ whole genome shotgun (WGS) entry which is preliminary data.</text>
</comment>
<dbReference type="AlphaFoldDB" id="A0ABD0T1B2"/>
<evidence type="ECO:0008006" key="3">
    <source>
        <dbReference type="Google" id="ProtNLM"/>
    </source>
</evidence>
<proteinExistence type="predicted"/>
<dbReference type="Proteomes" id="UP001549921">
    <property type="component" value="Unassembled WGS sequence"/>
</dbReference>
<name>A0ABD0T1B2_LOXSC</name>
<sequence length="356" mass="41584">MPKKKEKTHKKFNQQVADFTINDSANAAKCGNKIKKSTLTVPAPTELTWDQIPDDDLDIVEEINDDGTKTFVYKKKRNHSKTEQEDIENRPGVVYPEIVWYLIARFVRPEDVGRFAAINKSTYAITKRESFWTSLYRDFCEGHPKLPTRLRLENSYKVYGLRQRVIRSLYHTYDVFVKRVAHEAAQDSRPHSLVKRRCVNVWFCKGPLLWSIFFKFKRQYPHSRLHSSTTDDFVEELGRVDANPEEESQVLQVTCQSFYEVPPLMGMILTSVSVVLSQGFRHHRMHLGFNTGCHVSRDILPECTVVLDTVVNIVVMDWWHPKYPHFDNRLPSKFTESDESLPVLKNDFFTTHEEDL</sequence>
<evidence type="ECO:0000313" key="1">
    <source>
        <dbReference type="EMBL" id="KAL0830290.1"/>
    </source>
</evidence>